<dbReference type="OrthoDB" id="1055148at2759"/>
<dbReference type="PRINTS" id="PR00463">
    <property type="entry name" value="EP450I"/>
</dbReference>
<name>A0A2G2VY76_CAPBA</name>
<dbReference type="PANTHER" id="PTHR24298:SF920">
    <property type="entry name" value="CYTOCHROME P450 89A2-LIKE"/>
    <property type="match status" value="1"/>
</dbReference>
<dbReference type="InterPro" id="IPR002401">
    <property type="entry name" value="Cyt_P450_E_grp-I"/>
</dbReference>
<reference evidence="8 9" key="1">
    <citation type="journal article" date="2017" name="Genome Biol.">
        <title>New reference genome sequences of hot pepper reveal the massive evolution of plant disease-resistance genes by retroduplication.</title>
        <authorList>
            <person name="Kim S."/>
            <person name="Park J."/>
            <person name="Yeom S.I."/>
            <person name="Kim Y.M."/>
            <person name="Seo E."/>
            <person name="Kim K.T."/>
            <person name="Kim M.S."/>
            <person name="Lee J.M."/>
            <person name="Cheong K."/>
            <person name="Shin H.S."/>
            <person name="Kim S.B."/>
            <person name="Han K."/>
            <person name="Lee J."/>
            <person name="Park M."/>
            <person name="Lee H.A."/>
            <person name="Lee H.Y."/>
            <person name="Lee Y."/>
            <person name="Oh S."/>
            <person name="Lee J.H."/>
            <person name="Choi E."/>
            <person name="Choi E."/>
            <person name="Lee S.E."/>
            <person name="Jeon J."/>
            <person name="Kim H."/>
            <person name="Choi G."/>
            <person name="Song H."/>
            <person name="Lee J."/>
            <person name="Lee S.C."/>
            <person name="Kwon J.K."/>
            <person name="Lee H.Y."/>
            <person name="Koo N."/>
            <person name="Hong Y."/>
            <person name="Kim R.W."/>
            <person name="Kang W.H."/>
            <person name="Huh J.H."/>
            <person name="Kang B.C."/>
            <person name="Yang T.J."/>
            <person name="Lee Y.H."/>
            <person name="Bennetzen J.L."/>
            <person name="Choi D."/>
        </authorList>
    </citation>
    <scope>NUCLEOTIDE SEQUENCE [LARGE SCALE GENOMIC DNA]</scope>
    <source>
        <strain evidence="9">cv. PBC81</strain>
    </source>
</reference>
<gene>
    <name evidence="8" type="ORF">CQW23_21498</name>
</gene>
<keyword evidence="5" id="KW-0560">Oxidoreductase</keyword>
<evidence type="ECO:0000256" key="2">
    <source>
        <dbReference type="ARBA" id="ARBA00022692"/>
    </source>
</evidence>
<dbReference type="PANTHER" id="PTHR24298">
    <property type="entry name" value="FLAVONOID 3'-MONOOXYGENASE-RELATED"/>
    <property type="match status" value="1"/>
</dbReference>
<dbReference type="EMBL" id="MLFT02000009">
    <property type="protein sequence ID" value="PHT37925.1"/>
    <property type="molecule type" value="Genomic_DNA"/>
</dbReference>
<keyword evidence="3" id="KW-0479">Metal-binding</keyword>
<dbReference type="GO" id="GO:0005506">
    <property type="term" value="F:iron ion binding"/>
    <property type="evidence" value="ECO:0007669"/>
    <property type="project" value="InterPro"/>
</dbReference>
<evidence type="ECO:0000313" key="9">
    <source>
        <dbReference type="Proteomes" id="UP000224567"/>
    </source>
</evidence>
<dbReference type="SUPFAM" id="SSF48264">
    <property type="entry name" value="Cytochrome P450"/>
    <property type="match status" value="1"/>
</dbReference>
<dbReference type="Proteomes" id="UP000224567">
    <property type="component" value="Unassembled WGS sequence"/>
</dbReference>
<evidence type="ECO:0000256" key="3">
    <source>
        <dbReference type="ARBA" id="ARBA00022723"/>
    </source>
</evidence>
<dbReference type="GO" id="GO:0016709">
    <property type="term" value="F:oxidoreductase activity, acting on paired donors, with incorporation or reduction of molecular oxygen, NAD(P)H as one donor, and incorporation of one atom of oxygen"/>
    <property type="evidence" value="ECO:0007669"/>
    <property type="project" value="TreeGrafter"/>
</dbReference>
<keyword evidence="9" id="KW-1185">Reference proteome</keyword>
<evidence type="ECO:0000256" key="5">
    <source>
        <dbReference type="ARBA" id="ARBA00023002"/>
    </source>
</evidence>
<evidence type="ECO:0000256" key="1">
    <source>
        <dbReference type="ARBA" id="ARBA00004167"/>
    </source>
</evidence>
<comment type="subcellular location">
    <subcellularLocation>
        <location evidence="1">Membrane</location>
        <topology evidence="1">Single-pass membrane protein</topology>
    </subcellularLocation>
</comment>
<reference evidence="9" key="2">
    <citation type="journal article" date="2017" name="J. Anim. Genet.">
        <title>Multiple reference genome sequences of hot pepper reveal the massive evolution of plant disease resistance genes by retroduplication.</title>
        <authorList>
            <person name="Kim S."/>
            <person name="Park J."/>
            <person name="Yeom S.-I."/>
            <person name="Kim Y.-M."/>
            <person name="Seo E."/>
            <person name="Kim K.-T."/>
            <person name="Kim M.-S."/>
            <person name="Lee J.M."/>
            <person name="Cheong K."/>
            <person name="Shin H.-S."/>
            <person name="Kim S.-B."/>
            <person name="Han K."/>
            <person name="Lee J."/>
            <person name="Park M."/>
            <person name="Lee H.-A."/>
            <person name="Lee H.-Y."/>
            <person name="Lee Y."/>
            <person name="Oh S."/>
            <person name="Lee J.H."/>
            <person name="Choi E."/>
            <person name="Choi E."/>
            <person name="Lee S.E."/>
            <person name="Jeon J."/>
            <person name="Kim H."/>
            <person name="Choi G."/>
            <person name="Song H."/>
            <person name="Lee J."/>
            <person name="Lee S.-C."/>
            <person name="Kwon J.-K."/>
            <person name="Lee H.-Y."/>
            <person name="Koo N."/>
            <person name="Hong Y."/>
            <person name="Kim R.W."/>
            <person name="Kang W.-H."/>
            <person name="Huh J.H."/>
            <person name="Kang B.-C."/>
            <person name="Yang T.-J."/>
            <person name="Lee Y.-H."/>
            <person name="Bennetzen J.L."/>
            <person name="Choi D."/>
        </authorList>
    </citation>
    <scope>NUCLEOTIDE SEQUENCE [LARGE SCALE GENOMIC DNA]</scope>
    <source>
        <strain evidence="9">cv. PBC81</strain>
    </source>
</reference>
<evidence type="ECO:0000256" key="4">
    <source>
        <dbReference type="ARBA" id="ARBA00022989"/>
    </source>
</evidence>
<keyword evidence="6 7" id="KW-0472">Membrane</keyword>
<accession>A0A2G2VY76</accession>
<evidence type="ECO:0000313" key="8">
    <source>
        <dbReference type="EMBL" id="PHT37925.1"/>
    </source>
</evidence>
<evidence type="ECO:0000256" key="6">
    <source>
        <dbReference type="ARBA" id="ARBA00023136"/>
    </source>
</evidence>
<protein>
    <submittedName>
        <fullName evidence="8">Cytochrome 89A9</fullName>
    </submittedName>
</protein>
<feature type="transmembrane region" description="Helical" evidence="7">
    <location>
        <begin position="91"/>
        <end position="111"/>
    </location>
</feature>
<dbReference type="GO" id="GO:0016020">
    <property type="term" value="C:membrane"/>
    <property type="evidence" value="ECO:0007669"/>
    <property type="project" value="UniProtKB-SubCell"/>
</dbReference>
<evidence type="ECO:0000256" key="7">
    <source>
        <dbReference type="SAM" id="Phobius"/>
    </source>
</evidence>
<comment type="caution">
    <text evidence="8">The sequence shown here is derived from an EMBL/GenBank/DDBJ whole genome shotgun (WGS) entry which is preliminary data.</text>
</comment>
<keyword evidence="4 7" id="KW-1133">Transmembrane helix</keyword>
<dbReference type="InterPro" id="IPR036396">
    <property type="entry name" value="Cyt_P450_sf"/>
</dbReference>
<dbReference type="AlphaFoldDB" id="A0A2G2VY76"/>
<dbReference type="InterPro" id="IPR001128">
    <property type="entry name" value="Cyt_P450"/>
</dbReference>
<dbReference type="InterPro" id="IPR051103">
    <property type="entry name" value="Plant_metabolite_P450s"/>
</dbReference>
<dbReference type="Gene3D" id="1.10.630.10">
    <property type="entry name" value="Cytochrome P450"/>
    <property type="match status" value="1"/>
</dbReference>
<sequence length="139" mass="16874">MKSLRRHPPSHFLLPHRVTDEMEFNGYALPKNEIIYFMAREMGLDPNVWENPIKIKLERFLIDDHREDGETFDITGNREIKMMSFDVRKRICLSYNFAMFHLEYFVANLIWRFEWKLVEGDNVNLTEEMYFTFTMKNPL</sequence>
<keyword evidence="2 7" id="KW-0812">Transmembrane</keyword>
<dbReference type="Pfam" id="PF00067">
    <property type="entry name" value="p450"/>
    <property type="match status" value="1"/>
</dbReference>
<organism evidence="8 9">
    <name type="scientific">Capsicum baccatum</name>
    <name type="common">Peruvian pepper</name>
    <dbReference type="NCBI Taxonomy" id="33114"/>
    <lineage>
        <taxon>Eukaryota</taxon>
        <taxon>Viridiplantae</taxon>
        <taxon>Streptophyta</taxon>
        <taxon>Embryophyta</taxon>
        <taxon>Tracheophyta</taxon>
        <taxon>Spermatophyta</taxon>
        <taxon>Magnoliopsida</taxon>
        <taxon>eudicotyledons</taxon>
        <taxon>Gunneridae</taxon>
        <taxon>Pentapetalae</taxon>
        <taxon>asterids</taxon>
        <taxon>lamiids</taxon>
        <taxon>Solanales</taxon>
        <taxon>Solanaceae</taxon>
        <taxon>Solanoideae</taxon>
        <taxon>Capsiceae</taxon>
        <taxon>Capsicum</taxon>
    </lineage>
</organism>
<dbReference type="GO" id="GO:0020037">
    <property type="term" value="F:heme binding"/>
    <property type="evidence" value="ECO:0007669"/>
    <property type="project" value="InterPro"/>
</dbReference>
<proteinExistence type="predicted"/>